<sequence length="212" mass="23820">VSDETDTKTECEIIVNPRIGICKVEDKENEVYNQISDFKGIEALVLSRQPMVKEDTVNAVCQVELIKTDGQKFHLVTTEADGTDFSYFVSGLYKIYVNDEKNVLSIDNSKFIQDPSSGTPVYLGEHHVLPAGWNYPDVDDYPIYETEEDTDLEYLIDLTEGPPTYDSVLNRNSDELSLPRTDGSDSDEVALSFDSDDASEEPKITDDVRQQS</sequence>
<gene>
    <name evidence="2" type="ORF">BSL78_30034</name>
</gene>
<feature type="compositionally biased region" description="Acidic residues" evidence="1">
    <location>
        <begin position="184"/>
        <end position="199"/>
    </location>
</feature>
<dbReference type="STRING" id="307972.A0A2G8JBM3"/>
<reference evidence="2 3" key="1">
    <citation type="journal article" date="2017" name="PLoS Biol.">
        <title>The sea cucumber genome provides insights into morphological evolution and visceral regeneration.</title>
        <authorList>
            <person name="Zhang X."/>
            <person name="Sun L."/>
            <person name="Yuan J."/>
            <person name="Sun Y."/>
            <person name="Gao Y."/>
            <person name="Zhang L."/>
            <person name="Li S."/>
            <person name="Dai H."/>
            <person name="Hamel J.F."/>
            <person name="Liu C."/>
            <person name="Yu Y."/>
            <person name="Liu S."/>
            <person name="Lin W."/>
            <person name="Guo K."/>
            <person name="Jin S."/>
            <person name="Xu P."/>
            <person name="Storey K.B."/>
            <person name="Huan P."/>
            <person name="Zhang T."/>
            <person name="Zhou Y."/>
            <person name="Zhang J."/>
            <person name="Lin C."/>
            <person name="Li X."/>
            <person name="Xing L."/>
            <person name="Huo D."/>
            <person name="Sun M."/>
            <person name="Wang L."/>
            <person name="Mercier A."/>
            <person name="Li F."/>
            <person name="Yang H."/>
            <person name="Xiang J."/>
        </authorList>
    </citation>
    <scope>NUCLEOTIDE SEQUENCE [LARGE SCALE GENOMIC DNA]</scope>
    <source>
        <strain evidence="2">Shaxun</strain>
        <tissue evidence="2">Muscle</tissue>
    </source>
</reference>
<evidence type="ECO:0000256" key="1">
    <source>
        <dbReference type="SAM" id="MobiDB-lite"/>
    </source>
</evidence>
<dbReference type="Proteomes" id="UP000230750">
    <property type="component" value="Unassembled WGS sequence"/>
</dbReference>
<comment type="caution">
    <text evidence="2">The sequence shown here is derived from an EMBL/GenBank/DDBJ whole genome shotgun (WGS) entry which is preliminary data.</text>
</comment>
<dbReference type="EMBL" id="MRZV01002720">
    <property type="protein sequence ID" value="PIK33148.1"/>
    <property type="molecule type" value="Genomic_DNA"/>
</dbReference>
<evidence type="ECO:0000313" key="2">
    <source>
        <dbReference type="EMBL" id="PIK33148.1"/>
    </source>
</evidence>
<feature type="compositionally biased region" description="Basic and acidic residues" evidence="1">
    <location>
        <begin position="200"/>
        <end position="212"/>
    </location>
</feature>
<dbReference type="AlphaFoldDB" id="A0A2G8JBM3"/>
<accession>A0A2G8JBM3</accession>
<organism evidence="2 3">
    <name type="scientific">Stichopus japonicus</name>
    <name type="common">Sea cucumber</name>
    <dbReference type="NCBI Taxonomy" id="307972"/>
    <lineage>
        <taxon>Eukaryota</taxon>
        <taxon>Metazoa</taxon>
        <taxon>Echinodermata</taxon>
        <taxon>Eleutherozoa</taxon>
        <taxon>Echinozoa</taxon>
        <taxon>Holothuroidea</taxon>
        <taxon>Aspidochirotacea</taxon>
        <taxon>Aspidochirotida</taxon>
        <taxon>Stichopodidae</taxon>
        <taxon>Apostichopus</taxon>
    </lineage>
</organism>
<evidence type="ECO:0000313" key="3">
    <source>
        <dbReference type="Proteomes" id="UP000230750"/>
    </source>
</evidence>
<name>A0A2G8JBM3_STIJA</name>
<keyword evidence="3" id="KW-1185">Reference proteome</keyword>
<protein>
    <submittedName>
        <fullName evidence="2">Putative FERM and PDZ domain-containing protein 4-like</fullName>
    </submittedName>
</protein>
<feature type="region of interest" description="Disordered" evidence="1">
    <location>
        <begin position="170"/>
        <end position="212"/>
    </location>
</feature>
<proteinExistence type="predicted"/>
<feature type="non-terminal residue" evidence="2">
    <location>
        <position position="1"/>
    </location>
</feature>